<dbReference type="Pfam" id="PF13855">
    <property type="entry name" value="LRR_8"/>
    <property type="match status" value="1"/>
</dbReference>
<evidence type="ECO:0000256" key="5">
    <source>
        <dbReference type="SAM" id="Coils"/>
    </source>
</evidence>
<comment type="caution">
    <text evidence="6">The sequence shown here is derived from an EMBL/GenBank/DDBJ whole genome shotgun (WGS) entry which is preliminary data.</text>
</comment>
<dbReference type="Gene3D" id="3.80.10.10">
    <property type="entry name" value="Ribonuclease Inhibitor"/>
    <property type="match status" value="2"/>
</dbReference>
<reference evidence="6 7" key="1">
    <citation type="submission" date="2016-08" db="EMBL/GenBank/DDBJ databases">
        <title>A Parts List for Fungal Cellulosomes Revealed by Comparative Genomics.</title>
        <authorList>
            <consortium name="DOE Joint Genome Institute"/>
            <person name="Haitjema C.H."/>
            <person name="Gilmore S.P."/>
            <person name="Henske J.K."/>
            <person name="Solomon K.V."/>
            <person name="De Groot R."/>
            <person name="Kuo A."/>
            <person name="Mondo S.J."/>
            <person name="Salamov A.A."/>
            <person name="Labutti K."/>
            <person name="Zhao Z."/>
            <person name="Chiniquy J."/>
            <person name="Barry K."/>
            <person name="Brewer H.M."/>
            <person name="Purvine S.O."/>
            <person name="Wright A.T."/>
            <person name="Boxma B."/>
            <person name="Van Alen T."/>
            <person name="Hackstein J.H."/>
            <person name="Baker S.E."/>
            <person name="Grigoriev I.V."/>
            <person name="O'Malley M.A."/>
        </authorList>
    </citation>
    <scope>NUCLEOTIDE SEQUENCE [LARGE SCALE GENOMIC DNA]</scope>
    <source>
        <strain evidence="6 7">G1</strain>
    </source>
</reference>
<comment type="subcellular location">
    <subcellularLocation>
        <location evidence="1">Cytoplasm</location>
    </subcellularLocation>
</comment>
<keyword evidence="3" id="KW-0433">Leucine-rich repeat</keyword>
<dbReference type="STRING" id="1754190.A0A1Y2DJG1"/>
<evidence type="ECO:0000313" key="7">
    <source>
        <dbReference type="Proteomes" id="UP000193920"/>
    </source>
</evidence>
<dbReference type="InterPro" id="IPR001611">
    <property type="entry name" value="Leu-rich_rpt"/>
</dbReference>
<dbReference type="GO" id="GO:0005737">
    <property type="term" value="C:cytoplasm"/>
    <property type="evidence" value="ECO:0007669"/>
    <property type="project" value="UniProtKB-SubCell"/>
</dbReference>
<dbReference type="PANTHER" id="PTHR22710:SF2">
    <property type="entry name" value="X-RAY RADIATION RESISTANCE-ASSOCIATED PROTEIN 1"/>
    <property type="match status" value="1"/>
</dbReference>
<keyword evidence="5" id="KW-0175">Coiled coil</keyword>
<name>A0A1Y2DJG1_9FUNG</name>
<accession>A0A1Y2DJG1</accession>
<dbReference type="EMBL" id="MCOG01000064">
    <property type="protein sequence ID" value="ORY59351.1"/>
    <property type="molecule type" value="Genomic_DNA"/>
</dbReference>
<organism evidence="6 7">
    <name type="scientific">Neocallimastix californiae</name>
    <dbReference type="NCBI Taxonomy" id="1754190"/>
    <lineage>
        <taxon>Eukaryota</taxon>
        <taxon>Fungi</taxon>
        <taxon>Fungi incertae sedis</taxon>
        <taxon>Chytridiomycota</taxon>
        <taxon>Chytridiomycota incertae sedis</taxon>
        <taxon>Neocallimastigomycetes</taxon>
        <taxon>Neocallimastigales</taxon>
        <taxon>Neocallimastigaceae</taxon>
        <taxon>Neocallimastix</taxon>
    </lineage>
</organism>
<feature type="coiled-coil region" evidence="5">
    <location>
        <begin position="715"/>
        <end position="769"/>
    </location>
</feature>
<sequence length="773" mass="90337">MIKNNINNSIIQNENIQTINQNKNDSMICNNCSNSNVSLILENEKQKRKNKSIVNLNLQFGDDNNYEKKIEPENLGIIIKKRNQKKNVTFKIKCDEDKKYMEISHLLDGYFMLNCSNKDNPENVFSLHIEDRDLEYVMEQDTMLFTNVEVIHAAENKLQMHYFKNFPKLRTLNLQCNGIKRLESIEIIYNFHYLQYLDLSFNRISPSSLTVLSLLPNLVYLNIAYNELNSLPTDVDPDLSVIVQEIMDKYNKVGEEIAEQDLKNIEDKKNNDILNKPSDKNEEYFNEYNYALKAYSQMKKGNEIIVEVKMNKGFKLLQTLILENNNLDDQEYLILLSKLPELQILNINKNKFKSFLCFYPTVSEPTNSNNSSRASTSYGILGNKKYDGFRKLEELSFTFNKIDNLEALMGIVWLPKLKRIYLEGNPVIRKFHFKTTHKQEEISFDPIKILPSIYMISICDPIYLKEADEILPSPLKSNSNYDITLFYNTKLKKKFNTAFTHKVKNDILDDPSLRRTIRREFKYTDDEIKFIIRNGKLPSLKDIKQMIKIRQENDIDPYDIVAKSIIAVEKDKKENTNSDEKVETNNNNNVTTVNINENKTFLTDVNIVSNETKDIEKSENNLDNNIKNDVTEKDNIDLFDLDSCFDSDSDSEEELNLNFQESLRALRHIINCSNVESYRNANFNKQTCNSKIRSKGYKLYKNDKKKSKKNDNFSFDKIKKLIKNAESNLSIIEENLDDILKSDASQRIIEKSKQLLKDTQEQYNAIYDQILKL</sequence>
<evidence type="ECO:0000256" key="3">
    <source>
        <dbReference type="ARBA" id="ARBA00022614"/>
    </source>
</evidence>
<dbReference type="SUPFAM" id="SSF52058">
    <property type="entry name" value="L domain-like"/>
    <property type="match status" value="1"/>
</dbReference>
<evidence type="ECO:0000256" key="4">
    <source>
        <dbReference type="ARBA" id="ARBA00022737"/>
    </source>
</evidence>
<dbReference type="PANTHER" id="PTHR22710">
    <property type="entry name" value="X-RAY RADIATION RESISTANCE ASSOCIATED PROTEIN 1 XRRA1"/>
    <property type="match status" value="1"/>
</dbReference>
<dbReference type="PROSITE" id="PS51450">
    <property type="entry name" value="LRR"/>
    <property type="match status" value="2"/>
</dbReference>
<gene>
    <name evidence="6" type="ORF">LY90DRAFT_246388</name>
</gene>
<dbReference type="GO" id="GO:0005634">
    <property type="term" value="C:nucleus"/>
    <property type="evidence" value="ECO:0007669"/>
    <property type="project" value="TreeGrafter"/>
</dbReference>
<keyword evidence="4" id="KW-0677">Repeat</keyword>
<proteinExistence type="predicted"/>
<dbReference type="Proteomes" id="UP000193920">
    <property type="component" value="Unassembled WGS sequence"/>
</dbReference>
<evidence type="ECO:0000256" key="1">
    <source>
        <dbReference type="ARBA" id="ARBA00004496"/>
    </source>
</evidence>
<evidence type="ECO:0000313" key="6">
    <source>
        <dbReference type="EMBL" id="ORY59351.1"/>
    </source>
</evidence>
<dbReference type="OrthoDB" id="1687175at2759"/>
<dbReference type="AlphaFoldDB" id="A0A1Y2DJG1"/>
<dbReference type="InterPro" id="IPR032675">
    <property type="entry name" value="LRR_dom_sf"/>
</dbReference>
<keyword evidence="7" id="KW-1185">Reference proteome</keyword>
<evidence type="ECO:0000256" key="2">
    <source>
        <dbReference type="ARBA" id="ARBA00022490"/>
    </source>
</evidence>
<protein>
    <submittedName>
        <fullName evidence="6">L domain-like protein</fullName>
    </submittedName>
</protein>
<keyword evidence="2" id="KW-0963">Cytoplasm</keyword>